<proteinExistence type="predicted"/>
<keyword evidence="3" id="KW-1185">Reference proteome</keyword>
<dbReference type="RefSeq" id="WP_093391704.1">
    <property type="nucleotide sequence ID" value="NZ_LT629736.1"/>
</dbReference>
<protein>
    <submittedName>
        <fullName evidence="2">Pimeloyl-ACP methyl ester carboxylesterase</fullName>
    </submittedName>
</protein>
<evidence type="ECO:0000313" key="2">
    <source>
        <dbReference type="EMBL" id="SDR90397.1"/>
    </source>
</evidence>
<dbReference type="PANTHER" id="PTHR43798">
    <property type="entry name" value="MONOACYLGLYCEROL LIPASE"/>
    <property type="match status" value="1"/>
</dbReference>
<dbReference type="Proteomes" id="UP000243207">
    <property type="component" value="Chromosome I"/>
</dbReference>
<dbReference type="InterPro" id="IPR000073">
    <property type="entry name" value="AB_hydrolase_1"/>
</dbReference>
<dbReference type="Gene3D" id="3.40.50.1820">
    <property type="entry name" value="alpha/beta hydrolase"/>
    <property type="match status" value="1"/>
</dbReference>
<dbReference type="InterPro" id="IPR050266">
    <property type="entry name" value="AB_hydrolase_sf"/>
</dbReference>
<reference evidence="3" key="1">
    <citation type="submission" date="2016-10" db="EMBL/GenBank/DDBJ databases">
        <authorList>
            <person name="Varghese N."/>
            <person name="Submissions S."/>
        </authorList>
    </citation>
    <scope>NUCLEOTIDE SEQUENCE [LARGE SCALE GENOMIC DNA]</scope>
    <source>
        <strain evidence="3">NRRL B-51270</strain>
    </source>
</reference>
<gene>
    <name evidence="2" type="ORF">SAMN05216421_0543</name>
</gene>
<dbReference type="InterPro" id="IPR029058">
    <property type="entry name" value="AB_hydrolase_fold"/>
</dbReference>
<dbReference type="STRING" id="487184.SAMN05216421_0543"/>
<dbReference type="OrthoDB" id="5729753at2"/>
<evidence type="ECO:0000259" key="1">
    <source>
        <dbReference type="Pfam" id="PF12697"/>
    </source>
</evidence>
<name>A0A1H1MUN3_9GAMM</name>
<organism evidence="2 3">
    <name type="scientific">Halopseudomonas xinjiangensis</name>
    <dbReference type="NCBI Taxonomy" id="487184"/>
    <lineage>
        <taxon>Bacteria</taxon>
        <taxon>Pseudomonadati</taxon>
        <taxon>Pseudomonadota</taxon>
        <taxon>Gammaproteobacteria</taxon>
        <taxon>Pseudomonadales</taxon>
        <taxon>Pseudomonadaceae</taxon>
        <taxon>Halopseudomonas</taxon>
    </lineage>
</organism>
<feature type="domain" description="AB hydrolase-1" evidence="1">
    <location>
        <begin position="31"/>
        <end position="277"/>
    </location>
</feature>
<dbReference type="GO" id="GO:0016020">
    <property type="term" value="C:membrane"/>
    <property type="evidence" value="ECO:0007669"/>
    <property type="project" value="TreeGrafter"/>
</dbReference>
<dbReference type="PANTHER" id="PTHR43798:SF33">
    <property type="entry name" value="HYDROLASE, PUTATIVE (AFU_ORTHOLOGUE AFUA_2G14860)-RELATED"/>
    <property type="match status" value="1"/>
</dbReference>
<evidence type="ECO:0000313" key="3">
    <source>
        <dbReference type="Proteomes" id="UP000243207"/>
    </source>
</evidence>
<accession>A0A1H1MUN3</accession>
<dbReference type="Pfam" id="PF12697">
    <property type="entry name" value="Abhydrolase_6"/>
    <property type="match status" value="1"/>
</dbReference>
<dbReference type="SUPFAM" id="SSF53474">
    <property type="entry name" value="alpha/beta-Hydrolases"/>
    <property type="match status" value="1"/>
</dbReference>
<dbReference type="AlphaFoldDB" id="A0A1H1MUN3"/>
<dbReference type="EMBL" id="LT629736">
    <property type="protein sequence ID" value="SDR90397.1"/>
    <property type="molecule type" value="Genomic_DNA"/>
</dbReference>
<sequence>MMLLPWSHKTSAGFALSGWYSPPSGKPLLHFLHGNGFCCRTYEPFLAKLAEHFDLWLCDLQGHGDSEHGGTFLGWNRNAELALEAFEAGRARFGEVPRYACGHSFGGVLSGLLLGTQPGVFQRAVLLDPVIFPPHLLAMRSLMALIGRRANPVSNKARGRRDSWPDRESAYKALHGRGMFRGWEESAFRSHIDHALQEQEGQGVTLKCRPSREAEVFESFPSRTWHWLGKVQVPTHILHGDQSYPFVAQSARRLSRRNASVSEHVVSGGHCFMLEDSAMAAQQTRAFLLGE</sequence>